<keyword evidence="3 8" id="KW-0732">Signal</keyword>
<dbReference type="SMART" id="SM00257">
    <property type="entry name" value="LysM"/>
    <property type="match status" value="2"/>
</dbReference>
<evidence type="ECO:0000256" key="6">
    <source>
        <dbReference type="ARBA" id="ARBA00022807"/>
    </source>
</evidence>
<comment type="caution">
    <text evidence="11">The sequence shown here is derived from an EMBL/GenBank/DDBJ whole genome shotgun (WGS) entry which is preliminary data.</text>
</comment>
<dbReference type="Gene3D" id="3.10.350.10">
    <property type="entry name" value="LysM domain"/>
    <property type="match status" value="2"/>
</dbReference>
<feature type="signal peptide" evidence="8">
    <location>
        <begin position="1"/>
        <end position="26"/>
    </location>
</feature>
<dbReference type="SUPFAM" id="SSF54106">
    <property type="entry name" value="LysM domain"/>
    <property type="match status" value="2"/>
</dbReference>
<evidence type="ECO:0000256" key="2">
    <source>
        <dbReference type="ARBA" id="ARBA00022670"/>
    </source>
</evidence>
<feature type="domain" description="LysM" evidence="9">
    <location>
        <begin position="99"/>
        <end position="142"/>
    </location>
</feature>
<dbReference type="PROSITE" id="PS51782">
    <property type="entry name" value="LYSM"/>
    <property type="match status" value="2"/>
</dbReference>
<feature type="chain" id="PRO_5046115284" evidence="8">
    <location>
        <begin position="27"/>
        <end position="327"/>
    </location>
</feature>
<feature type="domain" description="LysM" evidence="9">
    <location>
        <begin position="27"/>
        <end position="72"/>
    </location>
</feature>
<keyword evidence="5 11" id="KW-0378">Hydrolase</keyword>
<gene>
    <name evidence="11" type="ORF">J2Z60_000464</name>
</gene>
<accession>A0ABS4MC83</accession>
<evidence type="ECO:0000256" key="4">
    <source>
        <dbReference type="ARBA" id="ARBA00022737"/>
    </source>
</evidence>
<dbReference type="PROSITE" id="PS51935">
    <property type="entry name" value="NLPC_P60"/>
    <property type="match status" value="1"/>
</dbReference>
<feature type="compositionally biased region" description="Low complexity" evidence="7">
    <location>
        <begin position="75"/>
        <end position="103"/>
    </location>
</feature>
<dbReference type="InterPro" id="IPR018392">
    <property type="entry name" value="LysM"/>
</dbReference>
<dbReference type="Gene3D" id="3.90.1720.10">
    <property type="entry name" value="endopeptidase domain like (from Nostoc punctiforme)"/>
    <property type="match status" value="1"/>
</dbReference>
<dbReference type="PANTHER" id="PTHR47053">
    <property type="entry name" value="MUREIN DD-ENDOPEPTIDASE MEPH-RELATED"/>
    <property type="match status" value="1"/>
</dbReference>
<dbReference type="InterPro" id="IPR036779">
    <property type="entry name" value="LysM_dom_sf"/>
</dbReference>
<name>A0ABS4MC83_9LACO</name>
<evidence type="ECO:0000259" key="9">
    <source>
        <dbReference type="PROSITE" id="PS51782"/>
    </source>
</evidence>
<evidence type="ECO:0000256" key="8">
    <source>
        <dbReference type="SAM" id="SignalP"/>
    </source>
</evidence>
<evidence type="ECO:0000313" key="12">
    <source>
        <dbReference type="Proteomes" id="UP001519292"/>
    </source>
</evidence>
<comment type="similarity">
    <text evidence="1">Belongs to the peptidase C40 family.</text>
</comment>
<keyword evidence="4" id="KW-0677">Repeat</keyword>
<dbReference type="Proteomes" id="UP001519292">
    <property type="component" value="Unassembled WGS sequence"/>
</dbReference>
<dbReference type="InterPro" id="IPR000064">
    <property type="entry name" value="NLP_P60_dom"/>
</dbReference>
<dbReference type="InterPro" id="IPR051202">
    <property type="entry name" value="Peptidase_C40"/>
</dbReference>
<evidence type="ECO:0000256" key="7">
    <source>
        <dbReference type="SAM" id="MobiDB-lite"/>
    </source>
</evidence>
<keyword evidence="12" id="KW-1185">Reference proteome</keyword>
<evidence type="ECO:0000256" key="5">
    <source>
        <dbReference type="ARBA" id="ARBA00022801"/>
    </source>
</evidence>
<protein>
    <submittedName>
        <fullName evidence="11">Cell wall-associated NlpC family hydrolase</fullName>
    </submittedName>
</protein>
<evidence type="ECO:0000313" key="11">
    <source>
        <dbReference type="EMBL" id="MBP2057300.1"/>
    </source>
</evidence>
<proteinExistence type="inferred from homology"/>
<sequence length="327" mass="34149">MKLHKTILSALGAAGMLMTTANTAMAASYHVKANDTVSEIAYKYGVSINSIEKLNNINTSTHLIYVGQTIKIPTSTNSSSSSQASNTQVPNTTSSTNPTSITIKSGDTLSSIARRYGTTVAKLKSLNNLSSDLIYAGASLKIAGNAASVVNPTNTVNNSTVSSTTSQNKQQSNTSTNAASTSTTTTVTSQTTTTTSTSKQTVSQAPSASSVDVSSITSYALSFLGTPYVYGGTSPAGFDCSGFVQYVFNKFGKNIGRTTYQQEYAGTKIDISQAQPGDLYFWGSYGSAYHVAIALGGGQYVMAPAPGQTVRTGSIQYYTPSFAVHVN</sequence>
<dbReference type="Pfam" id="PF01476">
    <property type="entry name" value="LysM"/>
    <property type="match status" value="2"/>
</dbReference>
<dbReference type="GO" id="GO:0016787">
    <property type="term" value="F:hydrolase activity"/>
    <property type="evidence" value="ECO:0007669"/>
    <property type="project" value="UniProtKB-KW"/>
</dbReference>
<keyword evidence="2" id="KW-0645">Protease</keyword>
<keyword evidence="6" id="KW-0788">Thiol protease</keyword>
<dbReference type="PANTHER" id="PTHR47053:SF1">
    <property type="entry name" value="MUREIN DD-ENDOPEPTIDASE MEPH-RELATED"/>
    <property type="match status" value="1"/>
</dbReference>
<evidence type="ECO:0000259" key="10">
    <source>
        <dbReference type="PROSITE" id="PS51935"/>
    </source>
</evidence>
<dbReference type="RefSeq" id="WP_209685997.1">
    <property type="nucleotide sequence ID" value="NZ_JAGGLU010000002.1"/>
</dbReference>
<dbReference type="EMBL" id="JAGGLU010000002">
    <property type="protein sequence ID" value="MBP2057300.1"/>
    <property type="molecule type" value="Genomic_DNA"/>
</dbReference>
<organism evidence="11 12">
    <name type="scientific">Lactobacillus colini</name>
    <dbReference type="NCBI Taxonomy" id="1819254"/>
    <lineage>
        <taxon>Bacteria</taxon>
        <taxon>Bacillati</taxon>
        <taxon>Bacillota</taxon>
        <taxon>Bacilli</taxon>
        <taxon>Lactobacillales</taxon>
        <taxon>Lactobacillaceae</taxon>
        <taxon>Lactobacillus</taxon>
    </lineage>
</organism>
<reference evidence="11 12" key="1">
    <citation type="submission" date="2021-03" db="EMBL/GenBank/DDBJ databases">
        <title>Genomic Encyclopedia of Type Strains, Phase IV (KMG-IV): sequencing the most valuable type-strain genomes for metagenomic binning, comparative biology and taxonomic classification.</title>
        <authorList>
            <person name="Goeker M."/>
        </authorList>
    </citation>
    <scope>NUCLEOTIDE SEQUENCE [LARGE SCALE GENOMIC DNA]</scope>
    <source>
        <strain evidence="11 12">DSM 101872</strain>
    </source>
</reference>
<feature type="region of interest" description="Disordered" evidence="7">
    <location>
        <begin position="158"/>
        <end position="204"/>
    </location>
</feature>
<feature type="domain" description="NlpC/P60" evidence="10">
    <location>
        <begin position="210"/>
        <end position="327"/>
    </location>
</feature>
<dbReference type="InterPro" id="IPR038765">
    <property type="entry name" value="Papain-like_cys_pep_sf"/>
</dbReference>
<feature type="region of interest" description="Disordered" evidence="7">
    <location>
        <begin position="75"/>
        <end position="104"/>
    </location>
</feature>
<evidence type="ECO:0000256" key="1">
    <source>
        <dbReference type="ARBA" id="ARBA00007074"/>
    </source>
</evidence>
<evidence type="ECO:0000256" key="3">
    <source>
        <dbReference type="ARBA" id="ARBA00022729"/>
    </source>
</evidence>
<dbReference type="CDD" id="cd00118">
    <property type="entry name" value="LysM"/>
    <property type="match status" value="2"/>
</dbReference>
<dbReference type="Pfam" id="PF00877">
    <property type="entry name" value="NLPC_P60"/>
    <property type="match status" value="1"/>
</dbReference>
<dbReference type="SUPFAM" id="SSF54001">
    <property type="entry name" value="Cysteine proteinases"/>
    <property type="match status" value="1"/>
</dbReference>